<dbReference type="GeneID" id="107432721"/>
<accession>A0A6P4BJS5</accession>
<evidence type="ECO:0000259" key="2">
    <source>
        <dbReference type="Pfam" id="PF05678"/>
    </source>
</evidence>
<protein>
    <submittedName>
        <fullName evidence="4">VQ motif-containing protein 10</fullName>
    </submittedName>
</protein>
<gene>
    <name evidence="4" type="primary">LOC107432721</name>
</gene>
<dbReference type="KEGG" id="zju:107432721"/>
<dbReference type="AlphaFoldDB" id="A0A6P4BJS5"/>
<dbReference type="InParanoid" id="A0A6P4BJS5"/>
<evidence type="ECO:0000256" key="1">
    <source>
        <dbReference type="SAM" id="MobiDB-lite"/>
    </source>
</evidence>
<reference evidence="4" key="1">
    <citation type="submission" date="2025-08" db="UniProtKB">
        <authorList>
            <consortium name="RefSeq"/>
        </authorList>
    </citation>
    <scope>IDENTIFICATION</scope>
    <source>
        <tissue evidence="4">Seedling</tissue>
    </source>
</reference>
<dbReference type="RefSeq" id="XP_015899390.2">
    <property type="nucleotide sequence ID" value="XM_016043904.4"/>
</dbReference>
<sequence>MSGGQKQKMMMMRDDGGHKVAAPRVVIINTEYVETDAVSFKSVVQKLTGKDDLDSSSASRRHHRRDRNRNPDHQEAQRSTHQSVESVAGNRGVLERDISFKDFDKLLRNMPTMDDLLRDY</sequence>
<dbReference type="PANTHER" id="PTHR34777">
    <property type="entry name" value="VQ MOTIF-CONTAINING PROTEIN 10"/>
    <property type="match status" value="1"/>
</dbReference>
<feature type="compositionally biased region" description="Basic and acidic residues" evidence="1">
    <location>
        <begin position="68"/>
        <end position="78"/>
    </location>
</feature>
<organism evidence="3 4">
    <name type="scientific">Ziziphus jujuba</name>
    <name type="common">Chinese jujube</name>
    <name type="synonym">Ziziphus sativa</name>
    <dbReference type="NCBI Taxonomy" id="326968"/>
    <lineage>
        <taxon>Eukaryota</taxon>
        <taxon>Viridiplantae</taxon>
        <taxon>Streptophyta</taxon>
        <taxon>Embryophyta</taxon>
        <taxon>Tracheophyta</taxon>
        <taxon>Spermatophyta</taxon>
        <taxon>Magnoliopsida</taxon>
        <taxon>eudicotyledons</taxon>
        <taxon>Gunneridae</taxon>
        <taxon>Pentapetalae</taxon>
        <taxon>rosids</taxon>
        <taxon>fabids</taxon>
        <taxon>Rosales</taxon>
        <taxon>Rhamnaceae</taxon>
        <taxon>Paliureae</taxon>
        <taxon>Ziziphus</taxon>
    </lineage>
</organism>
<dbReference type="PANTHER" id="PTHR34777:SF1">
    <property type="entry name" value="VQ MOTIF-CONTAINING PROTEIN 10"/>
    <property type="match status" value="1"/>
</dbReference>
<keyword evidence="3" id="KW-1185">Reference proteome</keyword>
<dbReference type="InterPro" id="IPR039608">
    <property type="entry name" value="VQ_1/10"/>
</dbReference>
<name>A0A6P4BJS5_ZIZJJ</name>
<proteinExistence type="predicted"/>
<dbReference type="Proteomes" id="UP001652623">
    <property type="component" value="Chromosome 11"/>
</dbReference>
<evidence type="ECO:0000313" key="4">
    <source>
        <dbReference type="RefSeq" id="XP_015899390.2"/>
    </source>
</evidence>
<dbReference type="InterPro" id="IPR008889">
    <property type="entry name" value="VQ"/>
</dbReference>
<evidence type="ECO:0000313" key="3">
    <source>
        <dbReference type="Proteomes" id="UP001652623"/>
    </source>
</evidence>
<dbReference type="Pfam" id="PF05678">
    <property type="entry name" value="VQ"/>
    <property type="match status" value="1"/>
</dbReference>
<feature type="region of interest" description="Disordered" evidence="1">
    <location>
        <begin position="44"/>
        <end position="91"/>
    </location>
</feature>
<feature type="domain" description="VQ" evidence="2">
    <location>
        <begin position="27"/>
        <end position="52"/>
    </location>
</feature>